<name>A0A024GDK4_9STRA</name>
<dbReference type="PANTHER" id="PTHR31551">
    <property type="entry name" value="PRE-MRNA-SPLICING FACTOR CWF18"/>
    <property type="match status" value="1"/>
</dbReference>
<dbReference type="InParanoid" id="A0A024GDK4"/>
<reference evidence="2 3" key="1">
    <citation type="submission" date="2012-05" db="EMBL/GenBank/DDBJ databases">
        <title>Recombination and specialization in a pathogen metapopulation.</title>
        <authorList>
            <person name="Gardiner A."/>
            <person name="Kemen E."/>
            <person name="Schultz-Larsen T."/>
            <person name="MacLean D."/>
            <person name="Van Oosterhout C."/>
            <person name="Jones J.D.G."/>
        </authorList>
    </citation>
    <scope>NUCLEOTIDE SEQUENCE [LARGE SCALE GENOMIC DNA]</scope>
    <source>
        <strain evidence="2 3">Ac Nc2</strain>
    </source>
</reference>
<dbReference type="PANTHER" id="PTHR31551:SF1">
    <property type="entry name" value="COILED-COIL DOMAIN-CONTAINING PROTEIN 12"/>
    <property type="match status" value="1"/>
</dbReference>
<sequence>MEDLPRAKRLRLLREAKERKEKQEKKPVDGKDDTAVEDEKSSCKSQADAGIEPKEDLKVVSTENDQTDKDDDEDVLLAPKRANWDIERDLAPMLKKLERRTQRAIVEILREKIAREQQEDCDRV</sequence>
<keyword evidence="3" id="KW-1185">Reference proteome</keyword>
<protein>
    <recommendedName>
        <fullName evidence="4">Coiled-coil domain-containing protein 12</fullName>
    </recommendedName>
</protein>
<feature type="compositionally biased region" description="Basic and acidic residues" evidence="1">
    <location>
        <begin position="1"/>
        <end position="42"/>
    </location>
</feature>
<proteinExistence type="predicted"/>
<evidence type="ECO:0008006" key="4">
    <source>
        <dbReference type="Google" id="ProtNLM"/>
    </source>
</evidence>
<gene>
    <name evidence="2" type="ORF">BN9_056720</name>
</gene>
<evidence type="ECO:0000313" key="3">
    <source>
        <dbReference type="Proteomes" id="UP000053237"/>
    </source>
</evidence>
<comment type="caution">
    <text evidence="2">The sequence shown here is derived from an EMBL/GenBank/DDBJ whole genome shotgun (WGS) entry which is preliminary data.</text>
</comment>
<feature type="region of interest" description="Disordered" evidence="1">
    <location>
        <begin position="1"/>
        <end position="75"/>
    </location>
</feature>
<dbReference type="GO" id="GO:0005684">
    <property type="term" value="C:U2-type spliceosomal complex"/>
    <property type="evidence" value="ECO:0007669"/>
    <property type="project" value="TreeGrafter"/>
</dbReference>
<dbReference type="EMBL" id="CAIX01000081">
    <property type="protein sequence ID" value="CCI44848.1"/>
    <property type="molecule type" value="Genomic_DNA"/>
</dbReference>
<dbReference type="Proteomes" id="UP000053237">
    <property type="component" value="Unassembled WGS sequence"/>
</dbReference>
<dbReference type="AlphaFoldDB" id="A0A024GDK4"/>
<accession>A0A024GDK4</accession>
<evidence type="ECO:0000256" key="1">
    <source>
        <dbReference type="SAM" id="MobiDB-lite"/>
    </source>
</evidence>
<dbReference type="InterPro" id="IPR013169">
    <property type="entry name" value="mRNA_splic_Cwf18-like"/>
</dbReference>
<dbReference type="OrthoDB" id="10261348at2759"/>
<dbReference type="GO" id="GO:0071014">
    <property type="term" value="C:post-mRNA release spliceosomal complex"/>
    <property type="evidence" value="ECO:0007669"/>
    <property type="project" value="TreeGrafter"/>
</dbReference>
<evidence type="ECO:0000313" key="2">
    <source>
        <dbReference type="EMBL" id="CCI44848.1"/>
    </source>
</evidence>
<dbReference type="Pfam" id="PF08315">
    <property type="entry name" value="cwf18"/>
    <property type="match status" value="1"/>
</dbReference>
<organism evidence="2 3">
    <name type="scientific">Albugo candida</name>
    <dbReference type="NCBI Taxonomy" id="65357"/>
    <lineage>
        <taxon>Eukaryota</taxon>
        <taxon>Sar</taxon>
        <taxon>Stramenopiles</taxon>
        <taxon>Oomycota</taxon>
        <taxon>Peronosporomycetes</taxon>
        <taxon>Albuginales</taxon>
        <taxon>Albuginaceae</taxon>
        <taxon>Albugo</taxon>
    </lineage>
</organism>
<dbReference type="STRING" id="65357.A0A024GDK4"/>